<evidence type="ECO:0000256" key="1">
    <source>
        <dbReference type="SAM" id="MobiDB-lite"/>
    </source>
</evidence>
<comment type="caution">
    <text evidence="2">The sequence shown here is derived from an EMBL/GenBank/DDBJ whole genome shotgun (WGS) entry which is preliminary data.</text>
</comment>
<dbReference type="Proteomes" id="UP000324222">
    <property type="component" value="Unassembled WGS sequence"/>
</dbReference>
<proteinExistence type="predicted"/>
<evidence type="ECO:0000313" key="3">
    <source>
        <dbReference type="Proteomes" id="UP000324222"/>
    </source>
</evidence>
<dbReference type="AlphaFoldDB" id="A0A5B7D524"/>
<name>A0A5B7D524_PORTR</name>
<gene>
    <name evidence="2" type="ORF">E2C01_008762</name>
</gene>
<feature type="region of interest" description="Disordered" evidence="1">
    <location>
        <begin position="293"/>
        <end position="315"/>
    </location>
</feature>
<evidence type="ECO:0000313" key="2">
    <source>
        <dbReference type="EMBL" id="MPC15956.1"/>
    </source>
</evidence>
<protein>
    <submittedName>
        <fullName evidence="2">Uncharacterized protein</fullName>
    </submittedName>
</protein>
<accession>A0A5B7D524</accession>
<keyword evidence="3" id="KW-1185">Reference proteome</keyword>
<dbReference type="EMBL" id="VSRR010000466">
    <property type="protein sequence ID" value="MPC15956.1"/>
    <property type="molecule type" value="Genomic_DNA"/>
</dbReference>
<organism evidence="2 3">
    <name type="scientific">Portunus trituberculatus</name>
    <name type="common">Swimming crab</name>
    <name type="synonym">Neptunus trituberculatus</name>
    <dbReference type="NCBI Taxonomy" id="210409"/>
    <lineage>
        <taxon>Eukaryota</taxon>
        <taxon>Metazoa</taxon>
        <taxon>Ecdysozoa</taxon>
        <taxon>Arthropoda</taxon>
        <taxon>Crustacea</taxon>
        <taxon>Multicrustacea</taxon>
        <taxon>Malacostraca</taxon>
        <taxon>Eumalacostraca</taxon>
        <taxon>Eucarida</taxon>
        <taxon>Decapoda</taxon>
        <taxon>Pleocyemata</taxon>
        <taxon>Brachyura</taxon>
        <taxon>Eubrachyura</taxon>
        <taxon>Portunoidea</taxon>
        <taxon>Portunidae</taxon>
        <taxon>Portuninae</taxon>
        <taxon>Portunus</taxon>
    </lineage>
</organism>
<sequence>MQVGQSWSEIWSGDAAVPPHLGYEFLLPCTNSLPCSVGQQEGGGVLDGGGGAVGAERIAQGQVEQLGEEHHDMHHVPQRHTQGALAGALVVLGIREVHATDPVLPVTVLGGVVTVAGASALCPAGGAGPDTPPAAPGLVTNTHTSRHWCLPPASQHYIALGLHHEGIGADFVHLSITYTVLIKVKHTKEPHLRAHDVTLGCPGDVPHLQQLLRLLALHLLLPLRPLGAVQSGGEQEQVVMRQGKAEAQEGRQRLLPVVLVAAGCRVEDVAQLEDQRVGPELLVVIGQHLAHRDEPAEVDSPGRHQLGLLPLRPEP</sequence>
<reference evidence="2 3" key="1">
    <citation type="submission" date="2019-05" db="EMBL/GenBank/DDBJ databases">
        <title>Another draft genome of Portunus trituberculatus and its Hox gene families provides insights of decapod evolution.</title>
        <authorList>
            <person name="Jeong J.-H."/>
            <person name="Song I."/>
            <person name="Kim S."/>
            <person name="Choi T."/>
            <person name="Kim D."/>
            <person name="Ryu S."/>
            <person name="Kim W."/>
        </authorList>
    </citation>
    <scope>NUCLEOTIDE SEQUENCE [LARGE SCALE GENOMIC DNA]</scope>
    <source>
        <tissue evidence="2">Muscle</tissue>
    </source>
</reference>